<keyword evidence="7" id="KW-1185">Reference proteome</keyword>
<feature type="compositionally biased region" description="Polar residues" evidence="3">
    <location>
        <begin position="291"/>
        <end position="302"/>
    </location>
</feature>
<dbReference type="CDD" id="cd00160">
    <property type="entry name" value="RhoGEF"/>
    <property type="match status" value="1"/>
</dbReference>
<dbReference type="AlphaFoldDB" id="A0A4E0RU98"/>
<sequence>MLHVMHQTGSYRLPKSDANSLYSRRMTKLSQDQETIQQRKRSSEGNTEWNSSGARRFTCCMCTCSNPDSPASRKHRSDRSAPQSRHPQIPLTTNAISAPTDGKRLVPERDTSAPGSASPSTDLGDVVLRLKDIENKYERRQPYKSIFINAPLYQDYSQRVARKESRREARRRHGARQALAKVSPGENPTGSNSLEFDDSLFEAIDSDELDFGDLTFPGRSPYPDVPKHGKPDKTHEWDAEELAGAASDLWKRTASLRASSRSTDSESRKSPPVVDNRTRILHPEGTKSPERSGSLNHPSSPTRPYYNTCSAMETKTFANEIAGIGPNRAMWCNMPQVISAGLSALFEIITSEASYYRSLNVLIEVFYKAPCMQPGTIGAVVTHTQKHHLFSNVLEISLTSETFLSAMEACFREDPMLKNLCEIVYEHAESQFDTYIPYVQNQMYQTRTLCKLLETPAFAEAVKTLQRLPEVGCLDMNSFLLLPLQRVTRLRLLVATVLNYAPKNTVVYQTGLVALAALEKVLSTCEAKKSYMEQKERLVDLCMRLDYKMDAKSVAIDSRRLIKEGELRLITVQRLAGSAFHRKFSGILRQKVVSATLFLFNDLLLITKKRSNQRFMVDEHCPLSRIRIEVDPGPADSSITKYYPAGTLGLDKIPGSAPVRESEISVGRRTMGHVIRESKDTNQINGHGEDMHSRASGTGTEPLHRTMSIPTNTNEMGVFPFRLIIESPNSQGSVYNLQAKSLQLTAKVSQLLDYTRVLVPVTIWPTTEWDSKTVERNITDALPQNLTFSTKNTDCPQVLATRSHSTNEGDELELKEGDQASILVSLNDVRDQGWYKGMISDGRVGWFPSANCVEVQDALMKRENMRNFMLLEEARAAYRVRKAREQFSEFPRLKDVARSKKLSTEHPDA</sequence>
<dbReference type="Pfam" id="PF00018">
    <property type="entry name" value="SH3_1"/>
    <property type="match status" value="1"/>
</dbReference>
<accession>A0A4E0RU98</accession>
<feature type="region of interest" description="Disordered" evidence="3">
    <location>
        <begin position="681"/>
        <end position="702"/>
    </location>
</feature>
<feature type="compositionally biased region" description="Basic and acidic residues" evidence="3">
    <location>
        <begin position="101"/>
        <end position="111"/>
    </location>
</feature>
<evidence type="ECO:0000256" key="3">
    <source>
        <dbReference type="SAM" id="MobiDB-lite"/>
    </source>
</evidence>
<dbReference type="PANTHER" id="PTHR12845">
    <property type="entry name" value="GUANINE NUCLEOTIDE EXCHANGE FACTOR"/>
    <property type="match status" value="1"/>
</dbReference>
<dbReference type="InterPro" id="IPR011993">
    <property type="entry name" value="PH-like_dom_sf"/>
</dbReference>
<feature type="domain" description="DH" evidence="5">
    <location>
        <begin position="340"/>
        <end position="528"/>
    </location>
</feature>
<feature type="region of interest" description="Disordered" evidence="3">
    <location>
        <begin position="256"/>
        <end position="302"/>
    </location>
</feature>
<dbReference type="PANTHER" id="PTHR12845:SF5">
    <property type="entry name" value="EPHEXIN, ISOFORM D"/>
    <property type="match status" value="1"/>
</dbReference>
<reference evidence="6" key="1">
    <citation type="submission" date="2019-03" db="EMBL/GenBank/DDBJ databases">
        <title>Improved annotation for the trematode Fasciola hepatica.</title>
        <authorList>
            <person name="Choi Y.-J."/>
            <person name="Martin J."/>
            <person name="Mitreva M."/>
        </authorList>
    </citation>
    <scope>NUCLEOTIDE SEQUENCE [LARGE SCALE GENOMIC DNA]</scope>
</reference>
<feature type="compositionally biased region" description="Polar residues" evidence="3">
    <location>
        <begin position="26"/>
        <end position="36"/>
    </location>
</feature>
<dbReference type="InterPro" id="IPR035899">
    <property type="entry name" value="DBL_dom_sf"/>
</dbReference>
<evidence type="ECO:0000313" key="7">
    <source>
        <dbReference type="Proteomes" id="UP000230066"/>
    </source>
</evidence>
<dbReference type="Gene3D" id="2.30.29.30">
    <property type="entry name" value="Pleckstrin-homology domain (PH domain)/Phosphotyrosine-binding domain (PTB)"/>
    <property type="match status" value="1"/>
</dbReference>
<dbReference type="SUPFAM" id="SSF48065">
    <property type="entry name" value="DBL homology domain (DH-domain)"/>
    <property type="match status" value="1"/>
</dbReference>
<feature type="compositionally biased region" description="Basic and acidic residues" evidence="3">
    <location>
        <begin position="225"/>
        <end position="234"/>
    </location>
</feature>
<feature type="domain" description="SH3" evidence="4">
    <location>
        <begin position="793"/>
        <end position="857"/>
    </location>
</feature>
<dbReference type="SUPFAM" id="SSF50729">
    <property type="entry name" value="PH domain-like"/>
    <property type="match status" value="1"/>
</dbReference>
<dbReference type="InterPro" id="IPR001452">
    <property type="entry name" value="SH3_domain"/>
</dbReference>
<feature type="compositionally biased region" description="Basic and acidic residues" evidence="3">
    <location>
        <begin position="276"/>
        <end position="290"/>
    </location>
</feature>
<keyword evidence="1 2" id="KW-0728">SH3 domain</keyword>
<dbReference type="PROSITE" id="PS50002">
    <property type="entry name" value="SH3"/>
    <property type="match status" value="1"/>
</dbReference>
<name>A0A4E0RU98_FASHE</name>
<feature type="region of interest" description="Disordered" evidence="3">
    <location>
        <begin position="67"/>
        <end position="121"/>
    </location>
</feature>
<dbReference type="InterPro" id="IPR000219">
    <property type="entry name" value="DH_dom"/>
</dbReference>
<feature type="region of interest" description="Disordered" evidence="3">
    <location>
        <begin position="161"/>
        <end position="195"/>
    </location>
</feature>
<dbReference type="GO" id="GO:0005085">
    <property type="term" value="F:guanyl-nucleotide exchange factor activity"/>
    <property type="evidence" value="ECO:0007669"/>
    <property type="project" value="InterPro"/>
</dbReference>
<dbReference type="InterPro" id="IPR047271">
    <property type="entry name" value="Ephexin-like"/>
</dbReference>
<dbReference type="SMART" id="SM00325">
    <property type="entry name" value="RhoGEF"/>
    <property type="match status" value="1"/>
</dbReference>
<dbReference type="SUPFAM" id="SSF50044">
    <property type="entry name" value="SH3-domain"/>
    <property type="match status" value="1"/>
</dbReference>
<feature type="compositionally biased region" description="Polar residues" evidence="3">
    <location>
        <begin position="80"/>
        <end position="97"/>
    </location>
</feature>
<dbReference type="EMBL" id="JXXN02001210">
    <property type="protein sequence ID" value="THD25278.1"/>
    <property type="molecule type" value="Genomic_DNA"/>
</dbReference>
<evidence type="ECO:0000259" key="4">
    <source>
        <dbReference type="PROSITE" id="PS50002"/>
    </source>
</evidence>
<proteinExistence type="predicted"/>
<evidence type="ECO:0000256" key="1">
    <source>
        <dbReference type="ARBA" id="ARBA00022443"/>
    </source>
</evidence>
<dbReference type="SMART" id="SM00326">
    <property type="entry name" value="SH3"/>
    <property type="match status" value="1"/>
</dbReference>
<feature type="region of interest" description="Disordered" evidence="3">
    <location>
        <begin position="26"/>
        <end position="52"/>
    </location>
</feature>
<evidence type="ECO:0000259" key="5">
    <source>
        <dbReference type="PROSITE" id="PS50010"/>
    </source>
</evidence>
<dbReference type="Gene3D" id="1.20.900.10">
    <property type="entry name" value="Dbl homology (DH) domain"/>
    <property type="match status" value="1"/>
</dbReference>
<evidence type="ECO:0000313" key="6">
    <source>
        <dbReference type="EMBL" id="THD25278.1"/>
    </source>
</evidence>
<dbReference type="Gene3D" id="2.30.30.40">
    <property type="entry name" value="SH3 Domains"/>
    <property type="match status" value="1"/>
</dbReference>
<organism evidence="6 7">
    <name type="scientific">Fasciola hepatica</name>
    <name type="common">Liver fluke</name>
    <dbReference type="NCBI Taxonomy" id="6192"/>
    <lineage>
        <taxon>Eukaryota</taxon>
        <taxon>Metazoa</taxon>
        <taxon>Spiralia</taxon>
        <taxon>Lophotrochozoa</taxon>
        <taxon>Platyhelminthes</taxon>
        <taxon>Trematoda</taxon>
        <taxon>Digenea</taxon>
        <taxon>Plagiorchiida</taxon>
        <taxon>Echinostomata</taxon>
        <taxon>Echinostomatoidea</taxon>
        <taxon>Fasciolidae</taxon>
        <taxon>Fasciola</taxon>
    </lineage>
</organism>
<dbReference type="InterPro" id="IPR036028">
    <property type="entry name" value="SH3-like_dom_sf"/>
</dbReference>
<comment type="caution">
    <text evidence="6">The sequence shown here is derived from an EMBL/GenBank/DDBJ whole genome shotgun (WGS) entry which is preliminary data.</text>
</comment>
<gene>
    <name evidence="6" type="ORF">D915_003954</name>
</gene>
<dbReference type="Proteomes" id="UP000230066">
    <property type="component" value="Unassembled WGS sequence"/>
</dbReference>
<feature type="region of interest" description="Disordered" evidence="3">
    <location>
        <begin position="1"/>
        <end position="20"/>
    </location>
</feature>
<protein>
    <submittedName>
        <fullName evidence="6">Ephexin-1</fullName>
    </submittedName>
</protein>
<dbReference type="Pfam" id="PF00621">
    <property type="entry name" value="RhoGEF"/>
    <property type="match status" value="1"/>
</dbReference>
<feature type="region of interest" description="Disordered" evidence="3">
    <location>
        <begin position="212"/>
        <end position="234"/>
    </location>
</feature>
<evidence type="ECO:0000256" key="2">
    <source>
        <dbReference type="PROSITE-ProRule" id="PRU00192"/>
    </source>
</evidence>
<dbReference type="PROSITE" id="PS50010">
    <property type="entry name" value="DH_2"/>
    <property type="match status" value="1"/>
</dbReference>